<dbReference type="Pfam" id="PF02518">
    <property type="entry name" value="HATPase_c"/>
    <property type="match status" value="1"/>
</dbReference>
<evidence type="ECO:0000259" key="3">
    <source>
        <dbReference type="Pfam" id="PF06580"/>
    </source>
</evidence>
<evidence type="ECO:0000313" key="6">
    <source>
        <dbReference type="Proteomes" id="UP000095651"/>
    </source>
</evidence>
<dbReference type="RefSeq" id="WP_055652516.1">
    <property type="nucleotide sequence ID" value="NZ_CABIXC010000001.1"/>
</dbReference>
<protein>
    <submittedName>
        <fullName evidence="4">Integral membrane sensor signal transduction histidine kinase</fullName>
    </submittedName>
    <submittedName>
        <fullName evidence="5">Sensor histidine kinase</fullName>
    </submittedName>
</protein>
<evidence type="ECO:0000256" key="1">
    <source>
        <dbReference type="SAM" id="Phobius"/>
    </source>
</evidence>
<reference evidence="5 7" key="2">
    <citation type="submission" date="2018-08" db="EMBL/GenBank/DDBJ databases">
        <title>A genome reference for cultivated species of the human gut microbiota.</title>
        <authorList>
            <person name="Zou Y."/>
            <person name="Xue W."/>
            <person name="Luo G."/>
        </authorList>
    </citation>
    <scope>NUCLEOTIDE SEQUENCE [LARGE SCALE GENOMIC DNA]</scope>
    <source>
        <strain evidence="5 7">TM09-12</strain>
    </source>
</reference>
<name>A0A173WJG1_9FIRM</name>
<dbReference type="PANTHER" id="PTHR34220:SF7">
    <property type="entry name" value="SENSOR HISTIDINE KINASE YPDA"/>
    <property type="match status" value="1"/>
</dbReference>
<dbReference type="EMBL" id="QSON01000035">
    <property type="protein sequence ID" value="RGI95077.1"/>
    <property type="molecule type" value="Genomic_DNA"/>
</dbReference>
<dbReference type="Proteomes" id="UP000095651">
    <property type="component" value="Unassembled WGS sequence"/>
</dbReference>
<gene>
    <name evidence="4" type="primary">ypdA_1</name>
    <name evidence="5" type="ORF">DXD79_32835</name>
    <name evidence="4" type="ORF">ERS852407_00023</name>
</gene>
<dbReference type="InterPro" id="IPR036890">
    <property type="entry name" value="HATPase_C_sf"/>
</dbReference>
<dbReference type="Gene3D" id="3.30.565.10">
    <property type="entry name" value="Histidine kinase-like ATPase, C-terminal domain"/>
    <property type="match status" value="1"/>
</dbReference>
<organism evidence="4 6">
    <name type="scientific">Hungatella hathewayi</name>
    <dbReference type="NCBI Taxonomy" id="154046"/>
    <lineage>
        <taxon>Bacteria</taxon>
        <taxon>Bacillati</taxon>
        <taxon>Bacillota</taxon>
        <taxon>Clostridia</taxon>
        <taxon>Lachnospirales</taxon>
        <taxon>Lachnospiraceae</taxon>
        <taxon>Hungatella</taxon>
    </lineage>
</organism>
<dbReference type="SUPFAM" id="SSF55874">
    <property type="entry name" value="ATPase domain of HSP90 chaperone/DNA topoisomerase II/histidine kinase"/>
    <property type="match status" value="1"/>
</dbReference>
<keyword evidence="1" id="KW-0812">Transmembrane</keyword>
<reference evidence="4 6" key="1">
    <citation type="submission" date="2015-09" db="EMBL/GenBank/DDBJ databases">
        <authorList>
            <consortium name="Pathogen Informatics"/>
        </authorList>
    </citation>
    <scope>NUCLEOTIDE SEQUENCE [LARGE SCALE GENOMIC DNA]</scope>
    <source>
        <strain evidence="4 6">2789STDY5608850</strain>
    </source>
</reference>
<dbReference type="AlphaFoldDB" id="A0A173WJG1"/>
<dbReference type="PANTHER" id="PTHR34220">
    <property type="entry name" value="SENSOR HISTIDINE KINASE YPDA"/>
    <property type="match status" value="1"/>
</dbReference>
<evidence type="ECO:0000313" key="4">
    <source>
        <dbReference type="EMBL" id="CUN38617.1"/>
    </source>
</evidence>
<evidence type="ECO:0000259" key="2">
    <source>
        <dbReference type="Pfam" id="PF02518"/>
    </source>
</evidence>
<dbReference type="Proteomes" id="UP000263014">
    <property type="component" value="Unassembled WGS sequence"/>
</dbReference>
<dbReference type="GO" id="GO:0000155">
    <property type="term" value="F:phosphorelay sensor kinase activity"/>
    <property type="evidence" value="ECO:0007669"/>
    <property type="project" value="InterPro"/>
</dbReference>
<evidence type="ECO:0000313" key="7">
    <source>
        <dbReference type="Proteomes" id="UP000263014"/>
    </source>
</evidence>
<evidence type="ECO:0000313" key="5">
    <source>
        <dbReference type="EMBL" id="RGI95077.1"/>
    </source>
</evidence>
<dbReference type="GO" id="GO:0016020">
    <property type="term" value="C:membrane"/>
    <property type="evidence" value="ECO:0007669"/>
    <property type="project" value="InterPro"/>
</dbReference>
<dbReference type="InterPro" id="IPR050640">
    <property type="entry name" value="Bact_2-comp_sensor_kinase"/>
</dbReference>
<feature type="transmembrane region" description="Helical" evidence="1">
    <location>
        <begin position="7"/>
        <end position="30"/>
    </location>
</feature>
<feature type="domain" description="Histidine kinase/HSP90-like ATPase" evidence="2">
    <location>
        <begin position="493"/>
        <end position="573"/>
    </location>
</feature>
<sequence length="604" mass="67761">MAIRKKISGLFLAIILFFLLTFYIFMYFYFHNTVTAAVVERQEAQVMANRHLASNFMNNLRQITIHFISDRAIGSQLSSTSTEPMEQLQVRAALQSQFSHYSLLTMSHDVNSYRYTLFLNDQLPISSMFEARTLSTNPYSTASSIFTNTLVKDDLWYKNTLEASNYTCVFNNESSGELCLAKKIQNTSYTGPYYKDGQAVMVISIKMPYIDSVFGGIPPTPNSGYALLDKKGQLLYASPSGPDHSFYTEALAAVSGNTALYQAGTGSHHVIGGEPYLVNFDDSDQDITLLSLTPYSDINRTVRPVMVRFSVISLLITLCAMAVIFTASDRITRPIILLSEVIGSITDTRTFDLKSLHVSKDREIVSLEESFTKLIINNNRLIHDVQAQEIRQKNSELKALQAQIDPHFIFNAMDAVNWIALTRDQDDLAEILASIANLMRYSIMEADQLIPLTKELSNIGEYIAIYKLRHQGDIRLSVPSKDASADTLIPKFALQPLVENSIRYGGQPTGTAIEITVSVTHEADRFILEVSDNGQGCDPDLLNEYLAYKTNNLKVTNGFGIRNVNDRIRLHFGPESGLKYYVDENNRLTARAEFKYREASAAKL</sequence>
<proteinExistence type="predicted"/>
<keyword evidence="1" id="KW-1133">Transmembrane helix</keyword>
<dbReference type="InterPro" id="IPR010559">
    <property type="entry name" value="Sig_transdc_His_kin_internal"/>
</dbReference>
<keyword evidence="4" id="KW-0808">Transferase</keyword>
<dbReference type="EMBL" id="CYZE01000001">
    <property type="protein sequence ID" value="CUN38617.1"/>
    <property type="molecule type" value="Genomic_DNA"/>
</dbReference>
<keyword evidence="4" id="KW-0418">Kinase</keyword>
<keyword evidence="1" id="KW-0472">Membrane</keyword>
<feature type="domain" description="Signal transduction histidine kinase internal region" evidence="3">
    <location>
        <begin position="395"/>
        <end position="471"/>
    </location>
</feature>
<accession>A0A173WJG1</accession>
<dbReference type="Pfam" id="PF06580">
    <property type="entry name" value="His_kinase"/>
    <property type="match status" value="1"/>
</dbReference>
<dbReference type="InterPro" id="IPR003594">
    <property type="entry name" value="HATPase_dom"/>
</dbReference>